<dbReference type="EMBL" id="BPLR01000941">
    <property type="protein sequence ID" value="GIY98632.1"/>
    <property type="molecule type" value="Genomic_DNA"/>
</dbReference>
<reference evidence="1 2" key="1">
    <citation type="submission" date="2021-06" db="EMBL/GenBank/DDBJ databases">
        <title>Caerostris extrusa draft genome.</title>
        <authorList>
            <person name="Kono N."/>
            <person name="Arakawa K."/>
        </authorList>
    </citation>
    <scope>NUCLEOTIDE SEQUENCE [LARGE SCALE GENOMIC DNA]</scope>
</reference>
<dbReference type="AlphaFoldDB" id="A0AAV4XU10"/>
<name>A0AAV4XU10_CAEEX</name>
<comment type="caution">
    <text evidence="1">The sequence shown here is derived from an EMBL/GenBank/DDBJ whole genome shotgun (WGS) entry which is preliminary data.</text>
</comment>
<protein>
    <submittedName>
        <fullName evidence="1">Uncharacterized protein</fullName>
    </submittedName>
</protein>
<proteinExistence type="predicted"/>
<keyword evidence="2" id="KW-1185">Reference proteome</keyword>
<gene>
    <name evidence="1" type="ORF">CEXT_466091</name>
</gene>
<sequence length="120" mass="14401">MWVKRKRVCGSAAWDGSSAVKEKVLRRKQDEQSALDTPKSTRRRFIACRRHCDTRVLHGSTEVFVVIDTPIECHEEKHYYSISWRMHEYYKIDLMRSNNQKRYGYLVQSHYQTVIHRDLV</sequence>
<accession>A0AAV4XU10</accession>
<evidence type="ECO:0000313" key="2">
    <source>
        <dbReference type="Proteomes" id="UP001054945"/>
    </source>
</evidence>
<dbReference type="Proteomes" id="UP001054945">
    <property type="component" value="Unassembled WGS sequence"/>
</dbReference>
<evidence type="ECO:0000313" key="1">
    <source>
        <dbReference type="EMBL" id="GIY98632.1"/>
    </source>
</evidence>
<organism evidence="1 2">
    <name type="scientific">Caerostris extrusa</name>
    <name type="common">Bark spider</name>
    <name type="synonym">Caerostris bankana</name>
    <dbReference type="NCBI Taxonomy" id="172846"/>
    <lineage>
        <taxon>Eukaryota</taxon>
        <taxon>Metazoa</taxon>
        <taxon>Ecdysozoa</taxon>
        <taxon>Arthropoda</taxon>
        <taxon>Chelicerata</taxon>
        <taxon>Arachnida</taxon>
        <taxon>Araneae</taxon>
        <taxon>Araneomorphae</taxon>
        <taxon>Entelegynae</taxon>
        <taxon>Araneoidea</taxon>
        <taxon>Araneidae</taxon>
        <taxon>Caerostris</taxon>
    </lineage>
</organism>